<dbReference type="EMBL" id="LAZR01064556">
    <property type="protein sequence ID" value="KKK57297.1"/>
    <property type="molecule type" value="Genomic_DNA"/>
</dbReference>
<evidence type="ECO:0000259" key="1">
    <source>
        <dbReference type="Pfam" id="PF07452"/>
    </source>
</evidence>
<dbReference type="InterPro" id="IPR010895">
    <property type="entry name" value="CHRD"/>
</dbReference>
<dbReference type="GO" id="GO:0006801">
    <property type="term" value="P:superoxide metabolic process"/>
    <property type="evidence" value="ECO:0007669"/>
    <property type="project" value="InterPro"/>
</dbReference>
<evidence type="ECO:0000313" key="2">
    <source>
        <dbReference type="EMBL" id="KKK57297.1"/>
    </source>
</evidence>
<feature type="domain" description="CHRD" evidence="1">
    <location>
        <begin position="48"/>
        <end position="142"/>
    </location>
</feature>
<organism evidence="2">
    <name type="scientific">marine sediment metagenome</name>
    <dbReference type="NCBI Taxonomy" id="412755"/>
    <lineage>
        <taxon>unclassified sequences</taxon>
        <taxon>metagenomes</taxon>
        <taxon>ecological metagenomes</taxon>
    </lineage>
</organism>
<protein>
    <recommendedName>
        <fullName evidence="1">CHRD domain-containing protein</fullName>
    </recommendedName>
</protein>
<dbReference type="AlphaFoldDB" id="A0A0F8WK92"/>
<accession>A0A0F8WK92</accession>
<dbReference type="InterPro" id="IPR036423">
    <property type="entry name" value="SOD-like_Cu/Zn_dom_sf"/>
</dbReference>
<gene>
    <name evidence="2" type="ORF">LCGC14_3055870</name>
</gene>
<sequence>MRTKWLLIVIGLLVSVIAIAAIACDDDDENGGDGGGAGELTATLSEMEGSGVTGTATLTEDDDGTTRVVVSMEGLPEGPHANHIHHVTCDTQGEVHLTLEELQAGADGVAEATTTDFPEEDPDRELNYFAVGHYIAVHVGGNDTVGAVISCGNIE</sequence>
<name>A0A0F8WK92_9ZZZZ</name>
<dbReference type="Pfam" id="PF07452">
    <property type="entry name" value="CHRD"/>
    <property type="match status" value="1"/>
</dbReference>
<dbReference type="Gene3D" id="2.60.40.200">
    <property type="entry name" value="Superoxide dismutase, copper/zinc binding domain"/>
    <property type="match status" value="1"/>
</dbReference>
<dbReference type="SUPFAM" id="SSF49329">
    <property type="entry name" value="Cu,Zn superoxide dismutase-like"/>
    <property type="match status" value="1"/>
</dbReference>
<dbReference type="PROSITE" id="PS51257">
    <property type="entry name" value="PROKAR_LIPOPROTEIN"/>
    <property type="match status" value="1"/>
</dbReference>
<dbReference type="GO" id="GO:0046872">
    <property type="term" value="F:metal ion binding"/>
    <property type="evidence" value="ECO:0007669"/>
    <property type="project" value="InterPro"/>
</dbReference>
<reference evidence="2" key="1">
    <citation type="journal article" date="2015" name="Nature">
        <title>Complex archaea that bridge the gap between prokaryotes and eukaryotes.</title>
        <authorList>
            <person name="Spang A."/>
            <person name="Saw J.H."/>
            <person name="Jorgensen S.L."/>
            <person name="Zaremba-Niedzwiedzka K."/>
            <person name="Martijn J."/>
            <person name="Lind A.E."/>
            <person name="van Eijk R."/>
            <person name="Schleper C."/>
            <person name="Guy L."/>
            <person name="Ettema T.J."/>
        </authorList>
    </citation>
    <scope>NUCLEOTIDE SEQUENCE</scope>
</reference>
<proteinExistence type="predicted"/>
<comment type="caution">
    <text evidence="2">The sequence shown here is derived from an EMBL/GenBank/DDBJ whole genome shotgun (WGS) entry which is preliminary data.</text>
</comment>